<dbReference type="PANTHER" id="PTHR30136">
    <property type="entry name" value="HELIX-TURN-HELIX TRANSCRIPTIONAL REGULATOR, ICLR FAMILY"/>
    <property type="match status" value="1"/>
</dbReference>
<dbReference type="GO" id="GO:0003700">
    <property type="term" value="F:DNA-binding transcription factor activity"/>
    <property type="evidence" value="ECO:0007669"/>
    <property type="project" value="TreeGrafter"/>
</dbReference>
<dbReference type="InterPro" id="IPR050707">
    <property type="entry name" value="HTH_MetabolicPath_Reg"/>
</dbReference>
<accession>A0A844QFZ8</accession>
<dbReference type="SUPFAM" id="SSF55781">
    <property type="entry name" value="GAF domain-like"/>
    <property type="match status" value="1"/>
</dbReference>
<dbReference type="SUPFAM" id="SSF46785">
    <property type="entry name" value="Winged helix' DNA-binding domain"/>
    <property type="match status" value="1"/>
</dbReference>
<evidence type="ECO:0000256" key="2">
    <source>
        <dbReference type="ARBA" id="ARBA00023125"/>
    </source>
</evidence>
<keyword evidence="2" id="KW-0238">DNA-binding</keyword>
<organism evidence="7 8">
    <name type="scientific">Nitratireductor arenosus</name>
    <dbReference type="NCBI Taxonomy" id="2682096"/>
    <lineage>
        <taxon>Bacteria</taxon>
        <taxon>Pseudomonadati</taxon>
        <taxon>Pseudomonadota</taxon>
        <taxon>Alphaproteobacteria</taxon>
        <taxon>Hyphomicrobiales</taxon>
        <taxon>Phyllobacteriaceae</taxon>
        <taxon>Nitratireductor</taxon>
    </lineage>
</organism>
<keyword evidence="8" id="KW-1185">Reference proteome</keyword>
<feature type="domain" description="IclR-ED" evidence="6">
    <location>
        <begin position="113"/>
        <end position="297"/>
    </location>
</feature>
<dbReference type="Pfam" id="PF01614">
    <property type="entry name" value="IclR_C"/>
    <property type="match status" value="1"/>
</dbReference>
<dbReference type="InterPro" id="IPR029016">
    <property type="entry name" value="GAF-like_dom_sf"/>
</dbReference>
<reference evidence="7 8" key="1">
    <citation type="submission" date="2019-12" db="EMBL/GenBank/DDBJ databases">
        <title>Nitratireductor arenosus sp. nov., Isolated from sea sand, Jeju island, South Korea.</title>
        <authorList>
            <person name="Kim W."/>
        </authorList>
    </citation>
    <scope>NUCLEOTIDE SEQUENCE [LARGE SCALE GENOMIC DNA]</scope>
    <source>
        <strain evidence="7 8">CAU 1489</strain>
    </source>
</reference>
<dbReference type="AlphaFoldDB" id="A0A844QFZ8"/>
<evidence type="ECO:0000256" key="1">
    <source>
        <dbReference type="ARBA" id="ARBA00023015"/>
    </source>
</evidence>
<name>A0A844QFZ8_9HYPH</name>
<dbReference type="InterPro" id="IPR036390">
    <property type="entry name" value="WH_DNA-bd_sf"/>
</dbReference>
<feature type="compositionally biased region" description="Basic and acidic residues" evidence="4">
    <location>
        <begin position="13"/>
        <end position="44"/>
    </location>
</feature>
<dbReference type="InterPro" id="IPR036388">
    <property type="entry name" value="WH-like_DNA-bd_sf"/>
</dbReference>
<dbReference type="EMBL" id="WPHG01000001">
    <property type="protein sequence ID" value="MVA96973.1"/>
    <property type="molecule type" value="Genomic_DNA"/>
</dbReference>
<evidence type="ECO:0000259" key="6">
    <source>
        <dbReference type="PROSITE" id="PS51078"/>
    </source>
</evidence>
<keyword evidence="3" id="KW-0804">Transcription</keyword>
<dbReference type="PANTHER" id="PTHR30136:SF35">
    <property type="entry name" value="HTH-TYPE TRANSCRIPTIONAL REGULATOR RV1719"/>
    <property type="match status" value="1"/>
</dbReference>
<proteinExistence type="predicted"/>
<dbReference type="Gene3D" id="1.10.10.10">
    <property type="entry name" value="Winged helix-like DNA-binding domain superfamily/Winged helix DNA-binding domain"/>
    <property type="match status" value="1"/>
</dbReference>
<feature type="region of interest" description="Disordered" evidence="4">
    <location>
        <begin position="1"/>
        <end position="44"/>
    </location>
</feature>
<dbReference type="Proteomes" id="UP000463224">
    <property type="component" value="Unassembled WGS sequence"/>
</dbReference>
<dbReference type="Gene3D" id="3.30.450.40">
    <property type="match status" value="1"/>
</dbReference>
<dbReference type="InterPro" id="IPR014757">
    <property type="entry name" value="Tscrpt_reg_IclR_C"/>
</dbReference>
<evidence type="ECO:0000256" key="4">
    <source>
        <dbReference type="SAM" id="MobiDB-lite"/>
    </source>
</evidence>
<protein>
    <submittedName>
        <fullName evidence="7">Helix-turn-helix domain-containing protein</fullName>
    </submittedName>
</protein>
<feature type="domain" description="HTH iclR-type" evidence="5">
    <location>
        <begin position="50"/>
        <end position="112"/>
    </location>
</feature>
<dbReference type="SMART" id="SM00346">
    <property type="entry name" value="HTH_ICLR"/>
    <property type="match status" value="1"/>
</dbReference>
<dbReference type="PROSITE" id="PS51077">
    <property type="entry name" value="HTH_ICLR"/>
    <property type="match status" value="1"/>
</dbReference>
<dbReference type="GO" id="GO:0003677">
    <property type="term" value="F:DNA binding"/>
    <property type="evidence" value="ECO:0007669"/>
    <property type="project" value="UniProtKB-KW"/>
</dbReference>
<evidence type="ECO:0000313" key="7">
    <source>
        <dbReference type="EMBL" id="MVA96973.1"/>
    </source>
</evidence>
<gene>
    <name evidence="7" type="ORF">GN330_06890</name>
</gene>
<evidence type="ECO:0000256" key="3">
    <source>
        <dbReference type="ARBA" id="ARBA00023163"/>
    </source>
</evidence>
<dbReference type="InterPro" id="IPR005471">
    <property type="entry name" value="Tscrpt_reg_IclR_N"/>
</dbReference>
<sequence>MPARRARRASASSKDESTMSRPDTTRPHTLAEETGEKQSDGRDSDDTLFVASLAKGLKVLECFEGGKARLSLTEIDARANIGKSAAQRAVHTLFKLGYLGRDESAKRYRLSPKLLSLISSYSFGQDLLEAGLPEMKRCHEETGETVNITERDGTEMVCIARIPGRHAVTIYIGVGWRVPAFATGPGLVALAHEPPDAARRLLEASDRVAYTKQTVTDVEALIRWLTEIRSDGYVIADQLLNEGEYSLAAPIFDSEQKYVASFNISLPVSRWSLHDLRGKMVPLVTETARRITANLAR</sequence>
<dbReference type="GO" id="GO:0045892">
    <property type="term" value="P:negative regulation of DNA-templated transcription"/>
    <property type="evidence" value="ECO:0007669"/>
    <property type="project" value="TreeGrafter"/>
</dbReference>
<dbReference type="PROSITE" id="PS51078">
    <property type="entry name" value="ICLR_ED"/>
    <property type="match status" value="1"/>
</dbReference>
<evidence type="ECO:0000313" key="8">
    <source>
        <dbReference type="Proteomes" id="UP000463224"/>
    </source>
</evidence>
<keyword evidence="1" id="KW-0805">Transcription regulation</keyword>
<evidence type="ECO:0000259" key="5">
    <source>
        <dbReference type="PROSITE" id="PS51077"/>
    </source>
</evidence>
<comment type="caution">
    <text evidence="7">The sequence shown here is derived from an EMBL/GenBank/DDBJ whole genome shotgun (WGS) entry which is preliminary data.</text>
</comment>
<dbReference type="Pfam" id="PF09339">
    <property type="entry name" value="HTH_IclR"/>
    <property type="match status" value="1"/>
</dbReference>